<comment type="caution">
    <text evidence="2">The sequence shown here is derived from an EMBL/GenBank/DDBJ whole genome shotgun (WGS) entry which is preliminary data.</text>
</comment>
<protein>
    <submittedName>
        <fullName evidence="2">Uncharacterized protein</fullName>
    </submittedName>
</protein>
<evidence type="ECO:0000313" key="3">
    <source>
        <dbReference type="Proteomes" id="UP001054945"/>
    </source>
</evidence>
<evidence type="ECO:0000313" key="2">
    <source>
        <dbReference type="EMBL" id="GIY35569.1"/>
    </source>
</evidence>
<gene>
    <name evidence="2" type="ORF">CEXT_292061</name>
</gene>
<evidence type="ECO:0000256" key="1">
    <source>
        <dbReference type="SAM" id="MobiDB-lite"/>
    </source>
</evidence>
<feature type="region of interest" description="Disordered" evidence="1">
    <location>
        <begin position="74"/>
        <end position="97"/>
    </location>
</feature>
<sequence length="97" mass="10883">MAATGVRRKSVGRLRGTFVPGRPLFKAECPPPGSAERCWTETSAPDTANRESRPRLVRMTSLGGVESPPHFFLLPHPLPHRDKCSEERRHAKKKINK</sequence>
<feature type="region of interest" description="Disordered" evidence="1">
    <location>
        <begin position="30"/>
        <end position="51"/>
    </location>
</feature>
<dbReference type="Proteomes" id="UP001054945">
    <property type="component" value="Unassembled WGS sequence"/>
</dbReference>
<organism evidence="2 3">
    <name type="scientific">Caerostris extrusa</name>
    <name type="common">Bark spider</name>
    <name type="synonym">Caerostris bankana</name>
    <dbReference type="NCBI Taxonomy" id="172846"/>
    <lineage>
        <taxon>Eukaryota</taxon>
        <taxon>Metazoa</taxon>
        <taxon>Ecdysozoa</taxon>
        <taxon>Arthropoda</taxon>
        <taxon>Chelicerata</taxon>
        <taxon>Arachnida</taxon>
        <taxon>Araneae</taxon>
        <taxon>Araneomorphae</taxon>
        <taxon>Entelegynae</taxon>
        <taxon>Araneoidea</taxon>
        <taxon>Araneidae</taxon>
        <taxon>Caerostris</taxon>
    </lineage>
</organism>
<proteinExistence type="predicted"/>
<reference evidence="2 3" key="1">
    <citation type="submission" date="2021-06" db="EMBL/GenBank/DDBJ databases">
        <title>Caerostris extrusa draft genome.</title>
        <authorList>
            <person name="Kono N."/>
            <person name="Arakawa K."/>
        </authorList>
    </citation>
    <scope>NUCLEOTIDE SEQUENCE [LARGE SCALE GENOMIC DNA]</scope>
</reference>
<dbReference type="AlphaFoldDB" id="A0AAV4SNK2"/>
<keyword evidence="3" id="KW-1185">Reference proteome</keyword>
<name>A0AAV4SNK2_CAEEX</name>
<dbReference type="EMBL" id="BPLR01009935">
    <property type="protein sequence ID" value="GIY35569.1"/>
    <property type="molecule type" value="Genomic_DNA"/>
</dbReference>
<feature type="compositionally biased region" description="Basic and acidic residues" evidence="1">
    <location>
        <begin position="79"/>
        <end position="89"/>
    </location>
</feature>
<accession>A0AAV4SNK2</accession>